<sequence>MNYSITKRKMGVGPKKGTTMFVARAVCQKQRVSFDKLCEFMADGSTVSQADVAAVFYKFRSVLNLLCSQGNIVDAGPLGKFRPTFTAKAVEKEEDFKPSTHIIKTQVLFKPSADFRTLHDVEFFKITAESKGKGKKKPENGGGSQPHP</sequence>
<reference evidence="4" key="1">
    <citation type="submission" date="2020-04" db="EMBL/GenBank/DDBJ databases">
        <title>Deep metagenomics examines the oral microbiome during advanced dental caries in children, revealing novel taxa and co-occurrences with host molecules.</title>
        <authorList>
            <person name="Baker J.L."/>
            <person name="Morton J.T."/>
            <person name="Dinis M."/>
            <person name="Alvarez R."/>
            <person name="Tran N.C."/>
            <person name="Knight R."/>
            <person name="Edlund A."/>
        </authorList>
    </citation>
    <scope>NUCLEOTIDE SEQUENCE</scope>
    <source>
        <strain evidence="4">JCVI_44_bin.5</strain>
    </source>
</reference>
<dbReference type="RefSeq" id="WP_273158463.1">
    <property type="nucleotide sequence ID" value="NZ_CAUSWD010000026.1"/>
</dbReference>
<accession>A0A930HKY0</accession>
<dbReference type="GO" id="GO:0003677">
    <property type="term" value="F:DNA binding"/>
    <property type="evidence" value="ECO:0007669"/>
    <property type="project" value="UniProtKB-KW"/>
</dbReference>
<evidence type="ECO:0000313" key="4">
    <source>
        <dbReference type="EMBL" id="MBF1383714.1"/>
    </source>
</evidence>
<keyword evidence="1 4" id="KW-0238">DNA-binding</keyword>
<dbReference type="NCBIfam" id="TIGR01201">
    <property type="entry name" value="HU_rel"/>
    <property type="match status" value="1"/>
</dbReference>
<dbReference type="EMBL" id="JABZSJ010000007">
    <property type="protein sequence ID" value="MBF1383714.1"/>
    <property type="molecule type" value="Genomic_DNA"/>
</dbReference>
<evidence type="ECO:0000256" key="1">
    <source>
        <dbReference type="ARBA" id="ARBA00023125"/>
    </source>
</evidence>
<comment type="caution">
    <text evidence="4">The sequence shown here is derived from an EMBL/GenBank/DDBJ whole genome shotgun (WGS) entry which is preliminary data.</text>
</comment>
<dbReference type="Proteomes" id="UP000771736">
    <property type="component" value="Unassembled WGS sequence"/>
</dbReference>
<feature type="domain" description="HU" evidence="3">
    <location>
        <begin position="2"/>
        <end position="117"/>
    </location>
</feature>
<dbReference type="InterPro" id="IPR005902">
    <property type="entry name" value="HU_DNA-bd_put"/>
</dbReference>
<protein>
    <submittedName>
        <fullName evidence="4">DNA-binding protein</fullName>
    </submittedName>
</protein>
<name>A0A930HKY0_9BACT</name>
<dbReference type="Pfam" id="PF18291">
    <property type="entry name" value="HU-HIG"/>
    <property type="match status" value="1"/>
</dbReference>
<dbReference type="SUPFAM" id="SSF47729">
    <property type="entry name" value="IHF-like DNA-binding proteins"/>
    <property type="match status" value="1"/>
</dbReference>
<feature type="region of interest" description="Disordered" evidence="2">
    <location>
        <begin position="129"/>
        <end position="148"/>
    </location>
</feature>
<evidence type="ECO:0000313" key="5">
    <source>
        <dbReference type="Proteomes" id="UP000771736"/>
    </source>
</evidence>
<dbReference type="InterPro" id="IPR010992">
    <property type="entry name" value="IHF-like_DNA-bd_dom_sf"/>
</dbReference>
<gene>
    <name evidence="4" type="ORF">HXN26_02475</name>
</gene>
<evidence type="ECO:0000256" key="2">
    <source>
        <dbReference type="SAM" id="MobiDB-lite"/>
    </source>
</evidence>
<organism evidence="4 5">
    <name type="scientific">Prevotella aurantiaca</name>
    <dbReference type="NCBI Taxonomy" id="596085"/>
    <lineage>
        <taxon>Bacteria</taxon>
        <taxon>Pseudomonadati</taxon>
        <taxon>Bacteroidota</taxon>
        <taxon>Bacteroidia</taxon>
        <taxon>Bacteroidales</taxon>
        <taxon>Prevotellaceae</taxon>
        <taxon>Prevotella</taxon>
    </lineage>
</organism>
<dbReference type="AlphaFoldDB" id="A0A930HKY0"/>
<evidence type="ECO:0000259" key="3">
    <source>
        <dbReference type="Pfam" id="PF18291"/>
    </source>
</evidence>
<proteinExistence type="predicted"/>
<dbReference type="InterPro" id="IPR041607">
    <property type="entry name" value="HU-HIG"/>
</dbReference>